<dbReference type="InterPro" id="IPR001173">
    <property type="entry name" value="Glyco_trans_2-like"/>
</dbReference>
<organism evidence="2 3">
    <name type="scientific">Halogeometricum limi</name>
    <dbReference type="NCBI Taxonomy" id="555875"/>
    <lineage>
        <taxon>Archaea</taxon>
        <taxon>Methanobacteriati</taxon>
        <taxon>Methanobacteriota</taxon>
        <taxon>Stenosarchaea group</taxon>
        <taxon>Halobacteria</taxon>
        <taxon>Halobacteriales</taxon>
        <taxon>Haloferacaceae</taxon>
        <taxon>Halogeometricum</taxon>
    </lineage>
</organism>
<proteinExistence type="predicted"/>
<reference evidence="3" key="1">
    <citation type="submission" date="2016-10" db="EMBL/GenBank/DDBJ databases">
        <authorList>
            <person name="Varghese N."/>
            <person name="Submissions S."/>
        </authorList>
    </citation>
    <scope>NUCLEOTIDE SEQUENCE [LARGE SCALE GENOMIC DNA]</scope>
    <source>
        <strain evidence="3">CGMCC 1.8711</strain>
    </source>
</reference>
<protein>
    <submittedName>
        <fullName evidence="2">Glycosyl transferase family 2</fullName>
    </submittedName>
</protein>
<keyword evidence="2" id="KW-0808">Transferase</keyword>
<evidence type="ECO:0000313" key="3">
    <source>
        <dbReference type="Proteomes" id="UP000243250"/>
    </source>
</evidence>
<dbReference type="CDD" id="cd00761">
    <property type="entry name" value="Glyco_tranf_GTA_type"/>
    <property type="match status" value="1"/>
</dbReference>
<dbReference type="Pfam" id="PF00535">
    <property type="entry name" value="Glycos_transf_2"/>
    <property type="match status" value="1"/>
</dbReference>
<dbReference type="EMBL" id="FOYS01000002">
    <property type="protein sequence ID" value="SFR41342.1"/>
    <property type="molecule type" value="Genomic_DNA"/>
</dbReference>
<gene>
    <name evidence="2" type="ORF">SAMN04488124_1014</name>
</gene>
<dbReference type="GO" id="GO:0016740">
    <property type="term" value="F:transferase activity"/>
    <property type="evidence" value="ECO:0007669"/>
    <property type="project" value="UniProtKB-KW"/>
</dbReference>
<sequence length="298" mass="34568">MVKHTVAVCNYNMVETVERSLRAMLDQLDDTFEMVVVDGGSQDGSLEILRDLEDEYEMLRVVSLRPDSDRYLGADRNTSFEASAGEYILESLDCDDYYDNIIVDFTDLYHQIEEQVDFEFMLHGWGINIAPRSLLLDVPYYNLGGAEDRDLWRRLFARDAMIWLQHDSIGCSLGYEKSLMDEINRDIHGKICDFQSGITLKSALEWSLSHPQYGIVEKDRSYPARQLKKAWDFGTHLYAYAKARGRPHHEAPEQFKEKGSVEKYIYENRMTVSDIEETYGIEIDTDRLSKLGQKRLVK</sequence>
<dbReference type="OrthoDB" id="46222at2157"/>
<accession>A0A1I6GGL3</accession>
<dbReference type="RefSeq" id="WP_089877451.1">
    <property type="nucleotide sequence ID" value="NZ_FOYS01000002.1"/>
</dbReference>
<dbReference type="PANTHER" id="PTHR22916">
    <property type="entry name" value="GLYCOSYLTRANSFERASE"/>
    <property type="match status" value="1"/>
</dbReference>
<feature type="domain" description="Glycosyltransferase 2-like" evidence="1">
    <location>
        <begin position="5"/>
        <end position="99"/>
    </location>
</feature>
<dbReference type="SUPFAM" id="SSF53448">
    <property type="entry name" value="Nucleotide-diphospho-sugar transferases"/>
    <property type="match status" value="1"/>
</dbReference>
<evidence type="ECO:0000313" key="2">
    <source>
        <dbReference type="EMBL" id="SFR41342.1"/>
    </source>
</evidence>
<name>A0A1I6GGL3_9EURY</name>
<dbReference type="Proteomes" id="UP000243250">
    <property type="component" value="Unassembled WGS sequence"/>
</dbReference>
<evidence type="ECO:0000259" key="1">
    <source>
        <dbReference type="Pfam" id="PF00535"/>
    </source>
</evidence>
<dbReference type="AlphaFoldDB" id="A0A1I6GGL3"/>
<dbReference type="Gene3D" id="3.90.550.10">
    <property type="entry name" value="Spore Coat Polysaccharide Biosynthesis Protein SpsA, Chain A"/>
    <property type="match status" value="1"/>
</dbReference>
<dbReference type="InterPro" id="IPR029044">
    <property type="entry name" value="Nucleotide-diphossugar_trans"/>
</dbReference>
<dbReference type="STRING" id="555875.SAMN04488124_1014"/>
<keyword evidence="3" id="KW-1185">Reference proteome</keyword>